<sequence>MFTAPPSFRHLISDTSCSSPTASMTSDDDVRTYPLTNLLAKQSTPTVVVPPEMKCQYKTGTCTNMRTTKKNGKLLMLCELHRRKQNEIKKRSDRKQSALRMSRRLEAKMKAAKEDSIASSEDENSLRRKFKRTSIDTPDAYPEKKLMAWNEQQHDVPPTLPALTLPRVNVWRTKDGIATANKMYPGYTQQQQHYSNEFTNLLSTQNYHQPPHEWSPRAPLPSLTPTGAVRGNDLAILEFFLHD</sequence>
<reference evidence="2 3" key="1">
    <citation type="journal article" date="2014" name="Genome Biol. Evol.">
        <title>The secreted proteins of Achlya hypogyna and Thraustotheca clavata identify the ancestral oomycete secretome and reveal gene acquisitions by horizontal gene transfer.</title>
        <authorList>
            <person name="Misner I."/>
            <person name="Blouin N."/>
            <person name="Leonard G."/>
            <person name="Richards T.A."/>
            <person name="Lane C.E."/>
        </authorList>
    </citation>
    <scope>NUCLEOTIDE SEQUENCE [LARGE SCALE GENOMIC DNA]</scope>
    <source>
        <strain evidence="2 3">ATCC 34112</strain>
    </source>
</reference>
<gene>
    <name evidence="2" type="ORF">THRCLA_02164</name>
</gene>
<evidence type="ECO:0000313" key="3">
    <source>
        <dbReference type="Proteomes" id="UP000243217"/>
    </source>
</evidence>
<comment type="caution">
    <text evidence="2">The sequence shown here is derived from an EMBL/GenBank/DDBJ whole genome shotgun (WGS) entry which is preliminary data.</text>
</comment>
<feature type="compositionally biased region" description="Basic and acidic residues" evidence="1">
    <location>
        <begin position="107"/>
        <end position="116"/>
    </location>
</feature>
<dbReference type="EMBL" id="JNBS01000421">
    <property type="protein sequence ID" value="OQS05750.1"/>
    <property type="molecule type" value="Genomic_DNA"/>
</dbReference>
<evidence type="ECO:0000313" key="2">
    <source>
        <dbReference type="EMBL" id="OQS05750.1"/>
    </source>
</evidence>
<name>A0A1W0A6U5_9STRA</name>
<dbReference type="OrthoDB" id="73755at2759"/>
<keyword evidence="3" id="KW-1185">Reference proteome</keyword>
<organism evidence="2 3">
    <name type="scientific">Thraustotheca clavata</name>
    <dbReference type="NCBI Taxonomy" id="74557"/>
    <lineage>
        <taxon>Eukaryota</taxon>
        <taxon>Sar</taxon>
        <taxon>Stramenopiles</taxon>
        <taxon>Oomycota</taxon>
        <taxon>Saprolegniomycetes</taxon>
        <taxon>Saprolegniales</taxon>
        <taxon>Achlyaceae</taxon>
        <taxon>Thraustotheca</taxon>
    </lineage>
</organism>
<protein>
    <submittedName>
        <fullName evidence="2">Uncharacterized protein</fullName>
    </submittedName>
</protein>
<proteinExistence type="predicted"/>
<dbReference type="AlphaFoldDB" id="A0A1W0A6U5"/>
<feature type="region of interest" description="Disordered" evidence="1">
    <location>
        <begin position="107"/>
        <end position="129"/>
    </location>
</feature>
<accession>A0A1W0A6U5</accession>
<evidence type="ECO:0000256" key="1">
    <source>
        <dbReference type="SAM" id="MobiDB-lite"/>
    </source>
</evidence>
<dbReference type="Proteomes" id="UP000243217">
    <property type="component" value="Unassembled WGS sequence"/>
</dbReference>